<evidence type="ECO:0000313" key="2">
    <source>
        <dbReference type="EMBL" id="KAI9549918.1"/>
    </source>
</evidence>
<dbReference type="AlphaFoldDB" id="A0AAD5L2T9"/>
<dbReference type="Proteomes" id="UP000820818">
    <property type="component" value="Unassembled WGS sequence"/>
</dbReference>
<keyword evidence="1" id="KW-0732">Signal</keyword>
<evidence type="ECO:0000313" key="3">
    <source>
        <dbReference type="Proteomes" id="UP000820818"/>
    </source>
</evidence>
<reference evidence="2" key="1">
    <citation type="submission" date="2022-05" db="EMBL/GenBank/DDBJ databases">
        <title>A multi-omics perspective on studying reproductive biology in Daphnia sinensis.</title>
        <authorList>
            <person name="Jia J."/>
        </authorList>
    </citation>
    <scope>NUCLEOTIDE SEQUENCE</scope>
    <source>
        <strain evidence="2">WSL</strain>
    </source>
</reference>
<evidence type="ECO:0000256" key="1">
    <source>
        <dbReference type="SAM" id="SignalP"/>
    </source>
</evidence>
<name>A0AAD5L2T9_9CRUS</name>
<dbReference type="EMBL" id="WJBH02000204">
    <property type="protein sequence ID" value="KAI9549918.1"/>
    <property type="molecule type" value="Genomic_DNA"/>
</dbReference>
<dbReference type="Pfam" id="PF19264">
    <property type="entry name" value="DUF5907"/>
    <property type="match status" value="1"/>
</dbReference>
<sequence length="1019" mass="104262">MKTIKITLITLGLLVLSVAASYAQIKIGTHPTTINTSSILEVESTNKGVLLPRIALQSADLAAPLASHVAGMIVYNTATAEIFDATTTSKGVIQLAGDLTGTAAAPVIATGKITSDKILDGTIATIDLANDAVTTAKILNANVTTDKIADANVTTAKIADANVTTAKIASGAEDIATGAVTTDQILDGTVATVDLANNAVTTDKISNGTIKNEDLNKTDIPLSGFAAAAANVDLGSNKLVNVLDPTAAQDAATKKYVDDATTAINTLADGKIYIGNSSNEATEVTMTGDVTISNAGVTTIGASKVLTGMIADANVTEDKLAADAVTSAKIKDGTIVVADLADNAVETAKIKDAAVTTAKILDANVTTAKIAPSATNNSVLTTDNTGAVTWLAASNSLDITTTPGKLSSTVNGIKSNEVNVLSSADNGLTVTNGNVQLGGTLTAATTITTDANNTLALAGLQDGANTDKMLVVDANGVIKTTSGRNVLEIVNQTANYTVTDTDHTILANLTGGAFTITLPAASAANKGRVILIRKTDESNNVLTFSQSIKYSETTSITTLNYLSTIRIQSDGTACYGALAQTATTTSSQKIGANPTSISPSAVLEVESDNKGVLFPRIALGSSTDVSKIASPVTGLTIFNTATAGTSPNAVTPGYYYWNGSKWVKIAIETPFAKTVYVNAASPSTATIFDENNPPATNNNDLNASDNNVYIGNDGSTWTYDPSSSTYKTYLVPASTPFNLAGTTTDAGKDKTSAIWRTGGVGIGINNPSATLHVQNSTVSTYNSVAKFLAPSNTTAGNATQLNFGTAGAKGNSSEWRFVYQGNDAANNRVDFGMSGYITPMISYLRSGNVGIGISNPVATLDVNSPTAATQAPNADVTILKLSRPTSSGTKFGNVAQFNLGTYAQLGATAYSRMDLTMNDGLDVSTMSPVMTWQANGFVGVGINAPTVNLDVKGGAIGTKHVFTIDGSGSVGIGTTSPTSTIHAINPLAATKTVNADAQVLRISRPATSGQNGIISLSLI</sequence>
<organism evidence="2 3">
    <name type="scientific">Daphnia sinensis</name>
    <dbReference type="NCBI Taxonomy" id="1820382"/>
    <lineage>
        <taxon>Eukaryota</taxon>
        <taxon>Metazoa</taxon>
        <taxon>Ecdysozoa</taxon>
        <taxon>Arthropoda</taxon>
        <taxon>Crustacea</taxon>
        <taxon>Branchiopoda</taxon>
        <taxon>Diplostraca</taxon>
        <taxon>Cladocera</taxon>
        <taxon>Anomopoda</taxon>
        <taxon>Daphniidae</taxon>
        <taxon>Daphnia</taxon>
        <taxon>Daphnia similis group</taxon>
    </lineage>
</organism>
<feature type="signal peptide" evidence="1">
    <location>
        <begin position="1"/>
        <end position="23"/>
    </location>
</feature>
<comment type="caution">
    <text evidence="2">The sequence shown here is derived from an EMBL/GenBank/DDBJ whole genome shotgun (WGS) entry which is preliminary data.</text>
</comment>
<keyword evidence="3" id="KW-1185">Reference proteome</keyword>
<accession>A0AAD5L2T9</accession>
<dbReference type="InterPro" id="IPR045571">
    <property type="entry name" value="DUF5907"/>
</dbReference>
<feature type="chain" id="PRO_5041991966" evidence="1">
    <location>
        <begin position="24"/>
        <end position="1019"/>
    </location>
</feature>
<gene>
    <name evidence="2" type="ORF">GHT06_004503</name>
</gene>
<protein>
    <submittedName>
        <fullName evidence="2">Uncharacterized protein</fullName>
    </submittedName>
</protein>
<proteinExistence type="predicted"/>